<evidence type="ECO:0000313" key="1">
    <source>
        <dbReference type="EMBL" id="QUC67233.1"/>
    </source>
</evidence>
<evidence type="ECO:0000313" key="2">
    <source>
        <dbReference type="Proteomes" id="UP000682782"/>
    </source>
</evidence>
<organism evidence="1 2">
    <name type="scientific">Aristaeella hokkaidonensis</name>
    <dbReference type="NCBI Taxonomy" id="3046382"/>
    <lineage>
        <taxon>Bacteria</taxon>
        <taxon>Bacillati</taxon>
        <taxon>Bacillota</taxon>
        <taxon>Clostridia</taxon>
        <taxon>Eubacteriales</taxon>
        <taxon>Aristaeellaceae</taxon>
        <taxon>Aristaeella</taxon>
    </lineage>
</organism>
<accession>A0AC61N7L9</accession>
<name>A0AC61N7L9_9FIRM</name>
<dbReference type="Proteomes" id="UP000682782">
    <property type="component" value="Chromosome"/>
</dbReference>
<proteinExistence type="predicted"/>
<sequence>MIDSTLCYLYRGDEVLMMHRTRKKNDMNHDKWVAIGGRFEDKESPEDCALREVWEETGLTMTSWRYRGIVTFVSDQYETERMHLFTSDAYTGELTDCDEGELVWMKKKDLDALPQWEGDRVFHRLLDEEIPFFSLKLVYSGEKLVSAVLNGKQNLYK</sequence>
<dbReference type="EMBL" id="CP068393">
    <property type="protein sequence ID" value="QUC67233.1"/>
    <property type="molecule type" value="Genomic_DNA"/>
</dbReference>
<keyword evidence="2" id="KW-1185">Reference proteome</keyword>
<protein>
    <submittedName>
        <fullName evidence="1">8-oxo-dGTP diphosphatase</fullName>
    </submittedName>
</protein>
<reference evidence="1" key="1">
    <citation type="submission" date="2021-01" db="EMBL/GenBank/DDBJ databases">
        <title>Complete genome sequence of Clostridiales bacterium R-7.</title>
        <authorList>
            <person name="Mahoney-Kurpe S.C."/>
            <person name="Palevich N."/>
            <person name="Koike S."/>
            <person name="Moon C.D."/>
            <person name="Attwood G.T."/>
        </authorList>
    </citation>
    <scope>NUCLEOTIDE SEQUENCE</scope>
    <source>
        <strain evidence="1">R-7</strain>
    </source>
</reference>
<gene>
    <name evidence="1" type="ORF">JYE49_00505</name>
</gene>